<feature type="region of interest" description="Disordered" evidence="2">
    <location>
        <begin position="705"/>
        <end position="748"/>
    </location>
</feature>
<evidence type="ECO:0000313" key="4">
    <source>
        <dbReference type="Proteomes" id="UP001212997"/>
    </source>
</evidence>
<feature type="compositionally biased region" description="Polar residues" evidence="2">
    <location>
        <begin position="720"/>
        <end position="732"/>
    </location>
</feature>
<feature type="compositionally biased region" description="Basic and acidic residues" evidence="2">
    <location>
        <begin position="382"/>
        <end position="396"/>
    </location>
</feature>
<feature type="compositionally biased region" description="Basic and acidic residues" evidence="2">
    <location>
        <begin position="709"/>
        <end position="719"/>
    </location>
</feature>
<keyword evidence="1" id="KW-0507">mRNA processing</keyword>
<keyword evidence="4" id="KW-1185">Reference proteome</keyword>
<feature type="compositionally biased region" description="Polar residues" evidence="2">
    <location>
        <begin position="77"/>
        <end position="100"/>
    </location>
</feature>
<evidence type="ECO:0000256" key="1">
    <source>
        <dbReference type="ARBA" id="ARBA00022664"/>
    </source>
</evidence>
<evidence type="ECO:0000313" key="3">
    <source>
        <dbReference type="EMBL" id="KAJ3479730.1"/>
    </source>
</evidence>
<evidence type="ECO:0000256" key="2">
    <source>
        <dbReference type="SAM" id="MobiDB-lite"/>
    </source>
</evidence>
<dbReference type="GO" id="GO:0008270">
    <property type="term" value="F:zinc ion binding"/>
    <property type="evidence" value="ECO:0007669"/>
    <property type="project" value="InterPro"/>
</dbReference>
<protein>
    <recommendedName>
        <fullName evidence="5">Retrotransposon gag domain-containing protein</fullName>
    </recommendedName>
</protein>
<feature type="compositionally biased region" description="Polar residues" evidence="2">
    <location>
        <begin position="879"/>
        <end position="896"/>
    </location>
</feature>
<sequence>MAKQTRNSKTNQRKNRNRRIQQPIDPSGPCAIEENDLDDNEGTLPNQDALDISQGLNLPGAMPTSSNDVANPDLVTAQWTTGHTMNSHQEPRRNSVNNREGTIGNRNHGLPVSDRNESPRGTPQWNVEELNPGSDNVRMYLRSVNRSLAKVSERVSRMRREQMAMVDQLNETDDILDELMHGITRDRLRIEQGKEVEELKLTSEWSKGTTLSENEQNPEITHYQSAMAEPVFEAAISSLKSKQGERESREDYERRLGAINRLGLNVGEPGSISQRTPMRETRFSQPANSQRKHWEYRENEADNGNRHGRRIESNNDRGSAGRGYNNNRGYRDTGDHRQTPQNNMSRRGSEPPNGPPAGGAGGPPDGPPGGGRSNNSEDGDASEDRGTRREMSEPVSRRMRSMTPYMGGNIERNSPRFRRDNPINNRLYSRDEYGRIIDNSFAWIRDTIQQNLAVDMEEIPRSMKPPKPDKYDGSDDLEEFDKWLLALIRWMALSHLGGPGKERARLLTLGQFLSKVALEWYNTEVESPHRARRNWTLEEVICEMFDHFVHRTSGKVANQKFREVKYSTKNGVSHLFNEMRKWARRMIEVPTEYDQRVIFMGALPEETQDTMRAARGINEERNTLDDIYYCALDIEEARLHNKTPREPGPSNRPPQTTTLRYRTDQPYTNREGNRYIPREAYIWRNDQYKPTNRPVVFQKLGQPFAQARDGARHRSDERQPSSTKATQGSRPSASGAETKDRERPRDNDKAKMQCYTCKGYGHYANDATCPLRIKPVIRRFGEAVIIEEEEEQIVEQTDTETEISVQEKDEYETYQEVYWETENVEYELDVSQYDSEESLYIVTNSYEPYESDSEGELPVFLRAMRIAAENEEGSRKGEPSNQAPAASEQGSITEKMTSGEVERDTVLNGDITGEGNRPVVKELCNGSDESEDMETGTVIQEYPHVSSGGGRSPVVNLPIFHPLKEVETEVTGLPELTSSRARKWMVVLPQVIDQELSGIVNEWIDDEATELAPKRILSMADRTPIGYKREGLLQTVLEILSKKKGIERTRDLPDKRTQLSTSTLAPRELMGEPITSMEIDPDEKERTRRWMSLYELPQSQDEKVTMLEYE</sequence>
<feature type="compositionally biased region" description="Basic and acidic residues" evidence="2">
    <location>
        <begin position="737"/>
        <end position="748"/>
    </location>
</feature>
<gene>
    <name evidence="3" type="ORF">NLI96_g8856</name>
</gene>
<reference evidence="3" key="1">
    <citation type="submission" date="2022-07" db="EMBL/GenBank/DDBJ databases">
        <title>Genome Sequence of Physisporinus lineatus.</title>
        <authorList>
            <person name="Buettner E."/>
        </authorList>
    </citation>
    <scope>NUCLEOTIDE SEQUENCE</scope>
    <source>
        <strain evidence="3">VT162</strain>
    </source>
</reference>
<feature type="compositionally biased region" description="Basic and acidic residues" evidence="2">
    <location>
        <begin position="329"/>
        <end position="338"/>
    </location>
</feature>
<dbReference type="EMBL" id="JANAWD010000420">
    <property type="protein sequence ID" value="KAJ3479730.1"/>
    <property type="molecule type" value="Genomic_DNA"/>
</dbReference>
<feature type="compositionally biased region" description="Basic and acidic residues" evidence="2">
    <location>
        <begin position="292"/>
        <end position="315"/>
    </location>
</feature>
<feature type="region of interest" description="Disordered" evidence="2">
    <location>
        <begin position="870"/>
        <end position="919"/>
    </location>
</feature>
<dbReference type="GO" id="GO:0006397">
    <property type="term" value="P:mRNA processing"/>
    <property type="evidence" value="ECO:0007669"/>
    <property type="project" value="UniProtKB-KW"/>
</dbReference>
<feature type="compositionally biased region" description="Polar residues" evidence="2">
    <location>
        <begin position="653"/>
        <end position="670"/>
    </location>
</feature>
<dbReference type="SUPFAM" id="SSF57756">
    <property type="entry name" value="Retrovirus zinc finger-like domains"/>
    <property type="match status" value="1"/>
</dbReference>
<feature type="region of interest" description="Disordered" evidence="2">
    <location>
        <begin position="1"/>
        <end position="124"/>
    </location>
</feature>
<feature type="region of interest" description="Disordered" evidence="2">
    <location>
        <begin position="264"/>
        <end position="418"/>
    </location>
</feature>
<accession>A0AAD5YFW7</accession>
<comment type="caution">
    <text evidence="3">The sequence shown here is derived from an EMBL/GenBank/DDBJ whole genome shotgun (WGS) entry which is preliminary data.</text>
</comment>
<proteinExistence type="predicted"/>
<dbReference type="GO" id="GO:0003676">
    <property type="term" value="F:nucleic acid binding"/>
    <property type="evidence" value="ECO:0007669"/>
    <property type="project" value="InterPro"/>
</dbReference>
<name>A0AAD5YFW7_9APHY</name>
<feature type="region of interest" description="Disordered" evidence="2">
    <location>
        <begin position="639"/>
        <end position="673"/>
    </location>
</feature>
<dbReference type="InterPro" id="IPR036875">
    <property type="entry name" value="Znf_CCHC_sf"/>
</dbReference>
<feature type="compositionally biased region" description="Low complexity" evidence="2">
    <location>
        <begin position="1"/>
        <end position="10"/>
    </location>
</feature>
<feature type="compositionally biased region" description="Gly residues" evidence="2">
    <location>
        <begin position="356"/>
        <end position="372"/>
    </location>
</feature>
<organism evidence="3 4">
    <name type="scientific">Meripilus lineatus</name>
    <dbReference type="NCBI Taxonomy" id="2056292"/>
    <lineage>
        <taxon>Eukaryota</taxon>
        <taxon>Fungi</taxon>
        <taxon>Dikarya</taxon>
        <taxon>Basidiomycota</taxon>
        <taxon>Agaricomycotina</taxon>
        <taxon>Agaricomycetes</taxon>
        <taxon>Polyporales</taxon>
        <taxon>Meripilaceae</taxon>
        <taxon>Meripilus</taxon>
    </lineage>
</organism>
<dbReference type="Proteomes" id="UP001212997">
    <property type="component" value="Unassembled WGS sequence"/>
</dbReference>
<evidence type="ECO:0008006" key="5">
    <source>
        <dbReference type="Google" id="ProtNLM"/>
    </source>
</evidence>
<dbReference type="AlphaFoldDB" id="A0AAD5YFW7"/>